<protein>
    <recommendedName>
        <fullName evidence="4">Protein kinase domain-containing protein</fullName>
    </recommendedName>
</protein>
<evidence type="ECO:0000256" key="2">
    <source>
        <dbReference type="ARBA" id="ARBA00022840"/>
    </source>
</evidence>
<dbReference type="PANTHER" id="PTHR27007">
    <property type="match status" value="1"/>
</dbReference>
<dbReference type="Proteomes" id="UP000604825">
    <property type="component" value="Unassembled WGS sequence"/>
</dbReference>
<keyword evidence="6" id="KW-1185">Reference proteome</keyword>
<dbReference type="GO" id="GO:0005524">
    <property type="term" value="F:ATP binding"/>
    <property type="evidence" value="ECO:0007669"/>
    <property type="project" value="UniProtKB-KW"/>
</dbReference>
<evidence type="ECO:0000256" key="1">
    <source>
        <dbReference type="ARBA" id="ARBA00022741"/>
    </source>
</evidence>
<evidence type="ECO:0000256" key="3">
    <source>
        <dbReference type="SAM" id="MobiDB-lite"/>
    </source>
</evidence>
<dbReference type="OrthoDB" id="693882at2759"/>
<feature type="domain" description="Protein kinase" evidence="4">
    <location>
        <begin position="71"/>
        <end position="345"/>
    </location>
</feature>
<dbReference type="PROSITE" id="PS50011">
    <property type="entry name" value="PROTEIN_KINASE_DOM"/>
    <property type="match status" value="1"/>
</dbReference>
<organism evidence="5 6">
    <name type="scientific">Miscanthus lutarioriparius</name>
    <dbReference type="NCBI Taxonomy" id="422564"/>
    <lineage>
        <taxon>Eukaryota</taxon>
        <taxon>Viridiplantae</taxon>
        <taxon>Streptophyta</taxon>
        <taxon>Embryophyta</taxon>
        <taxon>Tracheophyta</taxon>
        <taxon>Spermatophyta</taxon>
        <taxon>Magnoliopsida</taxon>
        <taxon>Liliopsida</taxon>
        <taxon>Poales</taxon>
        <taxon>Poaceae</taxon>
        <taxon>PACMAD clade</taxon>
        <taxon>Panicoideae</taxon>
        <taxon>Andropogonodae</taxon>
        <taxon>Andropogoneae</taxon>
        <taxon>Saccharinae</taxon>
        <taxon>Miscanthus</taxon>
    </lineage>
</organism>
<name>A0A811RHY8_9POAL</name>
<evidence type="ECO:0000313" key="5">
    <source>
        <dbReference type="EMBL" id="CAD6269992.1"/>
    </source>
</evidence>
<dbReference type="InterPro" id="IPR050528">
    <property type="entry name" value="L-type_Lectin-RKs"/>
</dbReference>
<dbReference type="GO" id="GO:0004672">
    <property type="term" value="F:protein kinase activity"/>
    <property type="evidence" value="ECO:0007669"/>
    <property type="project" value="InterPro"/>
</dbReference>
<sequence length="345" mass="39028">MAEFSIKQLFSPFVVVKVQRVLEEDDAKSISPTMARRSPCGSPEPRHWARHVPQPQGPLKEFSYLSLAKATKDFEKGNESRSGVLYAGHLLFDDTLMKKVAIKRFHKNITDDCEQIGEHLRRKKYMLQHRNLVTLFGYCLHDGKLYLVYDWMRYQSLDYERQIIIKDAARGLLQLHDRNAFHGAVRASNIMLEPTSTAFRGRLADFRYSTVLAEHQGSEPATGTLGSLLYPEWILSAAADENSGAPGGPSLETDVLHFGVMMLEVLCGRRMFARDQLPTGYSSLLDWVQELNGEARLDAALDEDTNKAPDFDKAQADVLLRLALRCSNPDPKHRPTIRTKILLAN</sequence>
<keyword evidence="1" id="KW-0547">Nucleotide-binding</keyword>
<gene>
    <name evidence="5" type="ORF">NCGR_LOCUS53288</name>
</gene>
<evidence type="ECO:0000259" key="4">
    <source>
        <dbReference type="PROSITE" id="PS50011"/>
    </source>
</evidence>
<dbReference type="InterPro" id="IPR000719">
    <property type="entry name" value="Prot_kinase_dom"/>
</dbReference>
<dbReference type="SMART" id="SM00220">
    <property type="entry name" value="S_TKc"/>
    <property type="match status" value="1"/>
</dbReference>
<accession>A0A811RHY8</accession>
<dbReference type="Gene3D" id="1.10.510.10">
    <property type="entry name" value="Transferase(Phosphotransferase) domain 1"/>
    <property type="match status" value="1"/>
</dbReference>
<proteinExistence type="predicted"/>
<evidence type="ECO:0000313" key="6">
    <source>
        <dbReference type="Proteomes" id="UP000604825"/>
    </source>
</evidence>
<keyword evidence="2" id="KW-0067">ATP-binding</keyword>
<dbReference type="AlphaFoldDB" id="A0A811RHY8"/>
<dbReference type="EMBL" id="CAJGYO010000015">
    <property type="protein sequence ID" value="CAD6269992.1"/>
    <property type="molecule type" value="Genomic_DNA"/>
</dbReference>
<dbReference type="Gene3D" id="3.30.200.20">
    <property type="entry name" value="Phosphorylase Kinase, domain 1"/>
    <property type="match status" value="1"/>
</dbReference>
<dbReference type="Pfam" id="PF00069">
    <property type="entry name" value="Pkinase"/>
    <property type="match status" value="1"/>
</dbReference>
<feature type="region of interest" description="Disordered" evidence="3">
    <location>
        <begin position="29"/>
        <end position="52"/>
    </location>
</feature>
<comment type="caution">
    <text evidence="5">The sequence shown here is derived from an EMBL/GenBank/DDBJ whole genome shotgun (WGS) entry which is preliminary data.</text>
</comment>
<reference evidence="5" key="1">
    <citation type="submission" date="2020-10" db="EMBL/GenBank/DDBJ databases">
        <authorList>
            <person name="Han B."/>
            <person name="Lu T."/>
            <person name="Zhao Q."/>
            <person name="Huang X."/>
            <person name="Zhao Y."/>
        </authorList>
    </citation>
    <scope>NUCLEOTIDE SEQUENCE</scope>
</reference>
<dbReference type="InterPro" id="IPR011009">
    <property type="entry name" value="Kinase-like_dom_sf"/>
</dbReference>
<dbReference type="SUPFAM" id="SSF56112">
    <property type="entry name" value="Protein kinase-like (PK-like)"/>
    <property type="match status" value="1"/>
</dbReference>